<dbReference type="InterPro" id="IPR017737">
    <property type="entry name" value="TssE1-like"/>
</dbReference>
<keyword evidence="3" id="KW-1185">Reference proteome</keyword>
<dbReference type="SUPFAM" id="SSF160719">
    <property type="entry name" value="gpW/gp25-like"/>
    <property type="match status" value="1"/>
</dbReference>
<dbReference type="InterPro" id="IPR007048">
    <property type="entry name" value="IraD/Gp25-like"/>
</dbReference>
<dbReference type="PANTHER" id="PTHR38595:SF2">
    <property type="entry name" value="TYPE VI SECRETION SYSTEM BASEPLATE SUBUNIT TSSE"/>
    <property type="match status" value="1"/>
</dbReference>
<dbReference type="AlphaFoldDB" id="A0A8J7IN60"/>
<dbReference type="Gene3D" id="3.10.450.40">
    <property type="match status" value="1"/>
</dbReference>
<name>A0A8J7IN60_9BACT</name>
<organism evidence="2 3">
    <name type="scientific">Geomesophilobacter sediminis</name>
    <dbReference type="NCBI Taxonomy" id="2798584"/>
    <lineage>
        <taxon>Bacteria</taxon>
        <taxon>Pseudomonadati</taxon>
        <taxon>Thermodesulfobacteriota</taxon>
        <taxon>Desulfuromonadia</taxon>
        <taxon>Geobacterales</taxon>
        <taxon>Geobacteraceae</taxon>
        <taxon>Geomesophilobacter</taxon>
    </lineage>
</organism>
<sequence length="136" mass="16054">MIRERLLERIAFTESDPQRREPTDHRRLTDSICVHLQRILNTRQGAVPIAPDYGVPDFLDFLQNFPDSVREIEQNMRQAIERYEPRLERVHVCFIPQDQDLLSLRFHIDAQVRDGRSTRLSFETMLETGGKITVQH</sequence>
<dbReference type="NCBIfam" id="TIGR03357">
    <property type="entry name" value="VI_zyme"/>
    <property type="match status" value="1"/>
</dbReference>
<feature type="domain" description="IraD/Gp25-like" evidence="1">
    <location>
        <begin position="27"/>
        <end position="114"/>
    </location>
</feature>
<protein>
    <submittedName>
        <fullName evidence="2">Type VI secretion system baseplate subunit TssE</fullName>
    </submittedName>
</protein>
<dbReference type="InterPro" id="IPR053176">
    <property type="entry name" value="T6SS_TssE1-like"/>
</dbReference>
<dbReference type="EMBL" id="JAEMHM010000005">
    <property type="protein sequence ID" value="MBJ6724518.1"/>
    <property type="molecule type" value="Genomic_DNA"/>
</dbReference>
<comment type="caution">
    <text evidence="2">The sequence shown here is derived from an EMBL/GenBank/DDBJ whole genome shotgun (WGS) entry which is preliminary data.</text>
</comment>
<evidence type="ECO:0000313" key="3">
    <source>
        <dbReference type="Proteomes" id="UP000636888"/>
    </source>
</evidence>
<dbReference type="RefSeq" id="WP_199383364.1">
    <property type="nucleotide sequence ID" value="NZ_JAEMHM010000005.1"/>
</dbReference>
<evidence type="ECO:0000313" key="2">
    <source>
        <dbReference type="EMBL" id="MBJ6724518.1"/>
    </source>
</evidence>
<reference evidence="2" key="1">
    <citation type="submission" date="2020-12" db="EMBL/GenBank/DDBJ databases">
        <title>Geomonas sp. Red875, isolated from river sediment.</title>
        <authorList>
            <person name="Xu Z."/>
            <person name="Zhang Z."/>
            <person name="Masuda Y."/>
            <person name="Itoh H."/>
            <person name="Senoo K."/>
        </authorList>
    </citation>
    <scope>NUCLEOTIDE SEQUENCE</scope>
    <source>
        <strain evidence="2">Red875</strain>
    </source>
</reference>
<proteinExistence type="predicted"/>
<gene>
    <name evidence="2" type="primary">tssE</name>
    <name evidence="2" type="ORF">JFN93_07355</name>
</gene>
<evidence type="ECO:0000259" key="1">
    <source>
        <dbReference type="Pfam" id="PF04965"/>
    </source>
</evidence>
<dbReference type="Pfam" id="PF04965">
    <property type="entry name" value="GPW_gp25"/>
    <property type="match status" value="1"/>
</dbReference>
<dbReference type="PANTHER" id="PTHR38595">
    <property type="entry name" value="CYTOPLASMIC PROTEIN-RELATED"/>
    <property type="match status" value="1"/>
</dbReference>
<accession>A0A8J7IN60</accession>
<dbReference type="Proteomes" id="UP000636888">
    <property type="component" value="Unassembled WGS sequence"/>
</dbReference>